<feature type="domain" description="Penicillin-binding protein transpeptidase" evidence="15">
    <location>
        <begin position="288"/>
        <end position="599"/>
    </location>
</feature>
<proteinExistence type="inferred from homology"/>
<evidence type="ECO:0000256" key="12">
    <source>
        <dbReference type="ARBA" id="ARBA00023136"/>
    </source>
</evidence>
<dbReference type="GO" id="GO:0005886">
    <property type="term" value="C:plasma membrane"/>
    <property type="evidence" value="ECO:0007669"/>
    <property type="project" value="UniProtKB-SubCell"/>
</dbReference>
<feature type="domain" description="Penicillin-binding protein dimerisation" evidence="16">
    <location>
        <begin position="83"/>
        <end position="255"/>
    </location>
</feature>
<dbReference type="SUPFAM" id="SSF56601">
    <property type="entry name" value="beta-lactamase/transpeptidase-like"/>
    <property type="match status" value="1"/>
</dbReference>
<dbReference type="InterPro" id="IPR012338">
    <property type="entry name" value="Beta-lactam/transpept-like"/>
</dbReference>
<evidence type="ECO:0000256" key="6">
    <source>
        <dbReference type="ARBA" id="ARBA00022670"/>
    </source>
</evidence>
<dbReference type="EMBL" id="LJZR01000020">
    <property type="protein sequence ID" value="KPQ34387.1"/>
    <property type="molecule type" value="Genomic_DNA"/>
</dbReference>
<keyword evidence="6" id="KW-0645">Protease</keyword>
<evidence type="ECO:0000256" key="2">
    <source>
        <dbReference type="ARBA" id="ARBA00004236"/>
    </source>
</evidence>
<dbReference type="Gene3D" id="3.40.710.10">
    <property type="entry name" value="DD-peptidase/beta-lactamase superfamily"/>
    <property type="match status" value="1"/>
</dbReference>
<keyword evidence="7 14" id="KW-0812">Transmembrane</keyword>
<dbReference type="GO" id="GO:0008658">
    <property type="term" value="F:penicillin binding"/>
    <property type="evidence" value="ECO:0007669"/>
    <property type="project" value="InterPro"/>
</dbReference>
<dbReference type="PANTHER" id="PTHR30627">
    <property type="entry name" value="PEPTIDOGLYCAN D,D-TRANSPEPTIDASE"/>
    <property type="match status" value="1"/>
</dbReference>
<evidence type="ECO:0000256" key="7">
    <source>
        <dbReference type="ARBA" id="ARBA00022692"/>
    </source>
</evidence>
<dbReference type="PANTHER" id="PTHR30627:SF2">
    <property type="entry name" value="PEPTIDOGLYCAN D,D-TRANSPEPTIDASE MRDA"/>
    <property type="match status" value="1"/>
</dbReference>
<keyword evidence="8" id="KW-0378">Hydrolase</keyword>
<evidence type="ECO:0000256" key="8">
    <source>
        <dbReference type="ARBA" id="ARBA00022801"/>
    </source>
</evidence>
<evidence type="ECO:0000256" key="11">
    <source>
        <dbReference type="ARBA" id="ARBA00022989"/>
    </source>
</evidence>
<dbReference type="Gene3D" id="3.30.1390.30">
    <property type="entry name" value="Penicillin-binding protein 2a, domain 3"/>
    <property type="match status" value="1"/>
</dbReference>
<accession>A0A0P8BZP8</accession>
<feature type="transmembrane region" description="Helical" evidence="14">
    <location>
        <begin position="36"/>
        <end position="59"/>
    </location>
</feature>
<dbReference type="GO" id="GO:0009002">
    <property type="term" value="F:serine-type D-Ala-D-Ala carboxypeptidase activity"/>
    <property type="evidence" value="ECO:0007669"/>
    <property type="project" value="InterPro"/>
</dbReference>
<dbReference type="AlphaFoldDB" id="A0A0P8BZP8"/>
<keyword evidence="5" id="KW-0997">Cell inner membrane</keyword>
<dbReference type="InterPro" id="IPR050515">
    <property type="entry name" value="Beta-lactam/transpept"/>
</dbReference>
<evidence type="ECO:0000313" key="18">
    <source>
        <dbReference type="Proteomes" id="UP000050465"/>
    </source>
</evidence>
<dbReference type="SUPFAM" id="SSF56519">
    <property type="entry name" value="Penicillin binding protein dimerisation domain"/>
    <property type="match status" value="1"/>
</dbReference>
<evidence type="ECO:0000256" key="1">
    <source>
        <dbReference type="ARBA" id="ARBA00004167"/>
    </source>
</evidence>
<keyword evidence="9" id="KW-0133">Cell shape</keyword>
<dbReference type="Proteomes" id="UP000050465">
    <property type="component" value="Unassembled WGS sequence"/>
</dbReference>
<dbReference type="PATRIC" id="fig|1666911.3.peg.246"/>
<dbReference type="InterPro" id="IPR017790">
    <property type="entry name" value="Penicillin-binding_protein_2"/>
</dbReference>
<dbReference type="InterPro" id="IPR001460">
    <property type="entry name" value="PCN-bd_Tpept"/>
</dbReference>
<dbReference type="Pfam" id="PF00905">
    <property type="entry name" value="Transpeptidase"/>
    <property type="match status" value="1"/>
</dbReference>
<evidence type="ECO:0000256" key="9">
    <source>
        <dbReference type="ARBA" id="ARBA00022960"/>
    </source>
</evidence>
<evidence type="ECO:0000256" key="5">
    <source>
        <dbReference type="ARBA" id="ARBA00022519"/>
    </source>
</evidence>
<gene>
    <name evidence="17" type="primary">mrdA</name>
    <name evidence="17" type="ORF">HLUCCA11_14895</name>
</gene>
<dbReference type="Pfam" id="PF03717">
    <property type="entry name" value="PBP_dimer"/>
    <property type="match status" value="1"/>
</dbReference>
<dbReference type="InterPro" id="IPR005311">
    <property type="entry name" value="PBP_dimer"/>
</dbReference>
<dbReference type="STRING" id="1666911.HLUCCA11_14895"/>
<evidence type="ECO:0000259" key="16">
    <source>
        <dbReference type="Pfam" id="PF03717"/>
    </source>
</evidence>
<organism evidence="17 18">
    <name type="scientific">Phormidesmis priestleyi Ana</name>
    <dbReference type="NCBI Taxonomy" id="1666911"/>
    <lineage>
        <taxon>Bacteria</taxon>
        <taxon>Bacillati</taxon>
        <taxon>Cyanobacteriota</taxon>
        <taxon>Cyanophyceae</taxon>
        <taxon>Leptolyngbyales</taxon>
        <taxon>Leptolyngbyaceae</taxon>
        <taxon>Phormidesmis</taxon>
    </lineage>
</organism>
<dbReference type="GO" id="GO:0009252">
    <property type="term" value="P:peptidoglycan biosynthetic process"/>
    <property type="evidence" value="ECO:0007669"/>
    <property type="project" value="UniProtKB-KW"/>
</dbReference>
<dbReference type="GO" id="GO:0071555">
    <property type="term" value="P:cell wall organization"/>
    <property type="evidence" value="ECO:0007669"/>
    <property type="project" value="UniProtKB-KW"/>
</dbReference>
<protein>
    <submittedName>
        <fullName evidence="17">Penicillin-binding protein 2</fullName>
    </submittedName>
</protein>
<dbReference type="NCBIfam" id="TIGR03423">
    <property type="entry name" value="pbp2_mrdA"/>
    <property type="match status" value="1"/>
</dbReference>
<dbReference type="GO" id="GO:0006508">
    <property type="term" value="P:proteolysis"/>
    <property type="evidence" value="ECO:0007669"/>
    <property type="project" value="UniProtKB-KW"/>
</dbReference>
<dbReference type="Gene3D" id="3.90.1310.10">
    <property type="entry name" value="Penicillin-binding protein 2a (Domain 2)"/>
    <property type="match status" value="1"/>
</dbReference>
<evidence type="ECO:0000256" key="10">
    <source>
        <dbReference type="ARBA" id="ARBA00022984"/>
    </source>
</evidence>
<evidence type="ECO:0000259" key="15">
    <source>
        <dbReference type="Pfam" id="PF00905"/>
    </source>
</evidence>
<dbReference type="GO" id="GO:0008360">
    <property type="term" value="P:regulation of cell shape"/>
    <property type="evidence" value="ECO:0007669"/>
    <property type="project" value="UniProtKB-KW"/>
</dbReference>
<reference evidence="17 18" key="1">
    <citation type="submission" date="2015-09" db="EMBL/GenBank/DDBJ databases">
        <title>Identification and resolution of microdiversity through metagenomic sequencing of parallel consortia.</title>
        <authorList>
            <person name="Nelson W.C."/>
            <person name="Romine M.F."/>
            <person name="Lindemann S.R."/>
        </authorList>
    </citation>
    <scope>NUCLEOTIDE SEQUENCE [LARGE SCALE GENOMIC DNA]</scope>
    <source>
        <strain evidence="17">Ana</strain>
    </source>
</reference>
<evidence type="ECO:0000256" key="4">
    <source>
        <dbReference type="ARBA" id="ARBA00022475"/>
    </source>
</evidence>
<evidence type="ECO:0000313" key="17">
    <source>
        <dbReference type="EMBL" id="KPQ34387.1"/>
    </source>
</evidence>
<evidence type="ECO:0000256" key="14">
    <source>
        <dbReference type="SAM" id="Phobius"/>
    </source>
</evidence>
<keyword evidence="13" id="KW-0961">Cell wall biogenesis/degradation</keyword>
<comment type="subcellular location">
    <subcellularLocation>
        <location evidence="2">Cell membrane</location>
    </subcellularLocation>
    <subcellularLocation>
        <location evidence="1">Membrane</location>
        <topology evidence="1">Single-pass membrane protein</topology>
    </subcellularLocation>
</comment>
<evidence type="ECO:0000256" key="3">
    <source>
        <dbReference type="ARBA" id="ARBA00007171"/>
    </source>
</evidence>
<keyword evidence="4" id="KW-1003">Cell membrane</keyword>
<keyword evidence="11 14" id="KW-1133">Transmembrane helix</keyword>
<dbReference type="InterPro" id="IPR036138">
    <property type="entry name" value="PBP_dimer_sf"/>
</dbReference>
<keyword evidence="10" id="KW-0573">Peptidoglycan synthesis</keyword>
<dbReference type="GO" id="GO:0071972">
    <property type="term" value="F:peptidoglycan L,D-transpeptidase activity"/>
    <property type="evidence" value="ECO:0007669"/>
    <property type="project" value="TreeGrafter"/>
</dbReference>
<keyword evidence="12 14" id="KW-0472">Membrane</keyword>
<comment type="similarity">
    <text evidence="3">Belongs to the transpeptidase family.</text>
</comment>
<evidence type="ECO:0000256" key="13">
    <source>
        <dbReference type="ARBA" id="ARBA00023316"/>
    </source>
</evidence>
<comment type="caution">
    <text evidence="17">The sequence shown here is derived from an EMBL/GenBank/DDBJ whole genome shotgun (WGS) entry which is preliminary data.</text>
</comment>
<name>A0A0P8BZP8_9CYAN</name>
<sequence length="616" mass="66938">MAPSGLSAIAIIMSFSSQRASNFSEKKGGRTVGRQYQSVFIMLLLSLVMVGGIGSRLAYLQLIQGERNRELAEDNRILLLPRRPARGNIRDRNGKILVDSRLSHSVSIWPIALPKQDDKRAEVISRLAQILDVPVEEINKRLAQSSYNLNKSVPIARGVNSAQTTAIAEYDQMLPGVRVEAEAVRNYPRGDLAAHVLGYTGELSDEELKAREDEDYRLGDVIGKMGLEAALESTLRGQWGGQQVEVDSSGRVIRVIGEKPSISGQDVQVTLDLELQQAAEKALGNHIGAIVAIDPRNGAVRAMVSRPTFDPNIFSTRITQAQWDQFTQNGYPLVNRAMRAYAPASTFKIVTTAAGIESGKFSPDVVLPTYAFLNIGGIQFWDWNNAGFGPLGFRGAMAMSSDTFFYQVGRSVGEKSLQTWMRNFGLGQHTGIELEEEEDVGLVPDEQWKREVLDEPWYLGDTINASIGQGNVLSTPLQVAVMFAAVANGGDLVTPHLVMDDEDKKQWRKSVGMQAVTIKVLQDGLREVITDGTGGALNDPALPPISGKSGTAEAPPGENHTWFGAYGPSDKPEIVIVAFGEHSGGGGGSFAAPMVKQMLDQYFGVKKEEEPTAVTP</sequence>